<dbReference type="AlphaFoldDB" id="A0A3J2D132"/>
<gene>
    <name evidence="1" type="ORF">EEN88_02815</name>
</gene>
<protein>
    <recommendedName>
        <fullName evidence="2">DNA metabolism protein</fullName>
    </recommendedName>
</protein>
<name>A0A3J2D132_SALER</name>
<evidence type="ECO:0008006" key="2">
    <source>
        <dbReference type="Google" id="ProtNLM"/>
    </source>
</evidence>
<reference evidence="1" key="1">
    <citation type="submission" date="2018-11" db="EMBL/GenBank/DDBJ databases">
        <authorList>
            <consortium name="PulseNet: The National Subtyping Network for Foodborne Disease Surveillance"/>
            <person name="Tarr C.L."/>
            <person name="Trees E."/>
            <person name="Katz L.S."/>
            <person name="Carleton-Romer H.A."/>
            <person name="Stroika S."/>
            <person name="Kucerova Z."/>
            <person name="Roache K.F."/>
            <person name="Sabol A.L."/>
            <person name="Besser J."/>
            <person name="Gerner-Smidt P."/>
        </authorList>
    </citation>
    <scope>NUCLEOTIDE SEQUENCE [LARGE SCALE GENOMIC DNA]</scope>
    <source>
        <strain evidence="1">PNUSAS059687</strain>
    </source>
</reference>
<dbReference type="EMBL" id="RNUA01000005">
    <property type="protein sequence ID" value="MHS96826.1"/>
    <property type="molecule type" value="Genomic_DNA"/>
</dbReference>
<evidence type="ECO:0000313" key="1">
    <source>
        <dbReference type="EMBL" id="MHS96826.1"/>
    </source>
</evidence>
<accession>A0A3J2D132</accession>
<organism evidence="1">
    <name type="scientific">Salmonella enterica</name>
    <name type="common">Salmonella choleraesuis</name>
    <dbReference type="NCBI Taxonomy" id="28901"/>
    <lineage>
        <taxon>Bacteria</taxon>
        <taxon>Pseudomonadati</taxon>
        <taxon>Pseudomonadota</taxon>
        <taxon>Gammaproteobacteria</taxon>
        <taxon>Enterobacterales</taxon>
        <taxon>Enterobacteriaceae</taxon>
        <taxon>Salmonella</taxon>
    </lineage>
</organism>
<proteinExistence type="predicted"/>
<comment type="caution">
    <text evidence="1">The sequence shown here is derived from an EMBL/GenBank/DDBJ whole genome shotgun (WGS) entry which is preliminary data.</text>
</comment>
<dbReference type="Proteomes" id="UP000839513">
    <property type="component" value="Unassembled WGS sequence"/>
</dbReference>
<sequence>MQAISLAILTAGRARTKRDGVLNALQGGPKGSEANHPHVLRVRSGCYALSAVKLTAPITPAALSDPGRVSVRHPASG</sequence>